<protein>
    <submittedName>
        <fullName evidence="1">Uncharacterized protein</fullName>
    </submittedName>
</protein>
<dbReference type="RefSeq" id="WP_193865962.1">
    <property type="nucleotide sequence ID" value="NZ_JADEYR010000007.1"/>
</dbReference>
<gene>
    <name evidence="1" type="ORF">IOE58_08485</name>
</gene>
<evidence type="ECO:0000313" key="2">
    <source>
        <dbReference type="Proteomes" id="UP000644727"/>
    </source>
</evidence>
<evidence type="ECO:0000313" key="1">
    <source>
        <dbReference type="EMBL" id="MBE9404221.1"/>
    </source>
</evidence>
<keyword evidence="2" id="KW-1185">Reference proteome</keyword>
<sequence>MRYSKPHLPYDQQVRLLASRGLDVGSEREAVRALKRIGYYRGVSDGLCKPY</sequence>
<proteinExistence type="predicted"/>
<dbReference type="Proteomes" id="UP000644727">
    <property type="component" value="Unassembled WGS sequence"/>
</dbReference>
<comment type="caution">
    <text evidence="1">The sequence shown here is derived from an EMBL/GenBank/DDBJ whole genome shotgun (WGS) entry which is preliminary data.</text>
</comment>
<name>A0ABR9W1A8_9MICO</name>
<organism evidence="1 2">
    <name type="scientific">Brachybacterium epidermidis</name>
    <dbReference type="NCBI Taxonomy" id="2781983"/>
    <lineage>
        <taxon>Bacteria</taxon>
        <taxon>Bacillati</taxon>
        <taxon>Actinomycetota</taxon>
        <taxon>Actinomycetes</taxon>
        <taxon>Micrococcales</taxon>
        <taxon>Dermabacteraceae</taxon>
        <taxon>Brachybacterium</taxon>
    </lineage>
</organism>
<dbReference type="EMBL" id="JADEYR010000007">
    <property type="protein sequence ID" value="MBE9404221.1"/>
    <property type="molecule type" value="Genomic_DNA"/>
</dbReference>
<accession>A0ABR9W1A8</accession>
<reference evidence="1 2" key="1">
    <citation type="submission" date="2020-10" db="EMBL/GenBank/DDBJ databases">
        <title>Draft genome and description of Brachybacterium epidermidis sp nov.</title>
        <authorList>
            <person name="Boxberger M."/>
            <person name="La Scola B."/>
        </authorList>
    </citation>
    <scope>NUCLEOTIDE SEQUENCE [LARGE SCALE GENOMIC DNA]</scope>
    <source>
        <strain evidence="1 2">Marseille-Q2903</strain>
    </source>
</reference>